<organism evidence="2 3">
    <name type="scientific">Hyphomicrobium nitrativorans NL23</name>
    <dbReference type="NCBI Taxonomy" id="1029756"/>
    <lineage>
        <taxon>Bacteria</taxon>
        <taxon>Pseudomonadati</taxon>
        <taxon>Pseudomonadota</taxon>
        <taxon>Alphaproteobacteria</taxon>
        <taxon>Hyphomicrobiales</taxon>
        <taxon>Hyphomicrobiaceae</taxon>
        <taxon>Hyphomicrobium</taxon>
    </lineage>
</organism>
<evidence type="ECO:0000313" key="2">
    <source>
        <dbReference type="EMBL" id="AHB47762.1"/>
    </source>
</evidence>
<dbReference type="STRING" id="1029756.W911_04025"/>
<dbReference type="OrthoDB" id="7862614at2"/>
<name>V5SB93_9HYPH</name>
<accession>V5SB93</accession>
<dbReference type="PATRIC" id="fig|1029756.8.peg.842"/>
<keyword evidence="3" id="KW-1185">Reference proteome</keyword>
<feature type="region of interest" description="Disordered" evidence="1">
    <location>
        <begin position="140"/>
        <end position="161"/>
    </location>
</feature>
<reference evidence="2 3" key="1">
    <citation type="journal article" date="2014" name="Genome Announc.">
        <title>Complete Genome Sequence of Hyphomicrobium nitrativorans Strain NL23, a Denitrifying Bacterium Isolated from Biofilm of a Methanol-Fed Denitrification System Treating Seawater at the Montreal Biodome.</title>
        <authorList>
            <person name="Martineau C."/>
            <person name="Villeneuve C."/>
            <person name="Mauffrey F."/>
            <person name="Villemur R."/>
        </authorList>
    </citation>
    <scope>NUCLEOTIDE SEQUENCE [LARGE SCALE GENOMIC DNA]</scope>
    <source>
        <strain evidence="2">NL23</strain>
    </source>
</reference>
<sequence length="161" mass="17773">MLKQGKDYSREREKALADGLRDVASELRLVDPADFIAFLRTEQFGNIRNLVNSSTEMFFKPGTITFGLSGEVDLPWDRAPSVSLDMEFHHLNVSAYFRLVLEAFHAGVDLSYVSFEGGSDDPDKNTCRLVEAIEDARVVPRSRGSKTASQAGASADGDVRL</sequence>
<proteinExistence type="predicted"/>
<evidence type="ECO:0000256" key="1">
    <source>
        <dbReference type="SAM" id="MobiDB-lite"/>
    </source>
</evidence>
<gene>
    <name evidence="2" type="ORF">W911_04025</name>
</gene>
<dbReference type="RefSeq" id="WP_023786215.1">
    <property type="nucleotide sequence ID" value="NC_022997.1"/>
</dbReference>
<dbReference type="KEGG" id="hni:W911_04025"/>
<dbReference type="AlphaFoldDB" id="V5SB93"/>
<dbReference type="HOGENOM" id="CLU_129708_0_0_5"/>
<dbReference type="EMBL" id="CP006912">
    <property type="protein sequence ID" value="AHB47762.1"/>
    <property type="molecule type" value="Genomic_DNA"/>
</dbReference>
<protein>
    <submittedName>
        <fullName evidence="2">Uncharacterized protein</fullName>
    </submittedName>
</protein>
<dbReference type="Proteomes" id="UP000018542">
    <property type="component" value="Chromosome"/>
</dbReference>
<evidence type="ECO:0000313" key="3">
    <source>
        <dbReference type="Proteomes" id="UP000018542"/>
    </source>
</evidence>